<feature type="transmembrane region" description="Helical" evidence="1">
    <location>
        <begin position="126"/>
        <end position="159"/>
    </location>
</feature>
<accession>A0ABY7EQB1</accession>
<protein>
    <submittedName>
        <fullName evidence="2">TMM64-like protein</fullName>
    </submittedName>
</protein>
<dbReference type="InterPro" id="IPR053069">
    <property type="entry name" value="TVP38/TMEM64"/>
</dbReference>
<reference evidence="2" key="1">
    <citation type="submission" date="2022-11" db="EMBL/GenBank/DDBJ databases">
        <title>Centuries of genome instability and evolution in soft-shell clam transmissible cancer (bioRxiv).</title>
        <authorList>
            <person name="Hart S.F.M."/>
            <person name="Yonemitsu M.A."/>
            <person name="Giersch R.M."/>
            <person name="Beal B.F."/>
            <person name="Arriagada G."/>
            <person name="Davis B.W."/>
            <person name="Ostrander E.A."/>
            <person name="Goff S.P."/>
            <person name="Metzger M.J."/>
        </authorList>
    </citation>
    <scope>NUCLEOTIDE SEQUENCE</scope>
    <source>
        <strain evidence="2">MELC-2E11</strain>
        <tissue evidence="2">Siphon/mantle</tissue>
    </source>
</reference>
<dbReference type="EMBL" id="CP111019">
    <property type="protein sequence ID" value="WAR12133.1"/>
    <property type="molecule type" value="Genomic_DNA"/>
</dbReference>
<organism evidence="2 3">
    <name type="scientific">Mya arenaria</name>
    <name type="common">Soft-shell clam</name>
    <dbReference type="NCBI Taxonomy" id="6604"/>
    <lineage>
        <taxon>Eukaryota</taxon>
        <taxon>Metazoa</taxon>
        <taxon>Spiralia</taxon>
        <taxon>Lophotrochozoa</taxon>
        <taxon>Mollusca</taxon>
        <taxon>Bivalvia</taxon>
        <taxon>Autobranchia</taxon>
        <taxon>Heteroconchia</taxon>
        <taxon>Euheterodonta</taxon>
        <taxon>Imparidentia</taxon>
        <taxon>Neoheterodontei</taxon>
        <taxon>Myida</taxon>
        <taxon>Myoidea</taxon>
        <taxon>Myidae</taxon>
        <taxon>Mya</taxon>
    </lineage>
</organism>
<dbReference type="Proteomes" id="UP001164746">
    <property type="component" value="Chromosome 8"/>
</dbReference>
<feature type="transmembrane region" description="Helical" evidence="1">
    <location>
        <begin position="94"/>
        <end position="114"/>
    </location>
</feature>
<name>A0ABY7EQB1_MYAAR</name>
<gene>
    <name evidence="2" type="ORF">MAR_026313</name>
</gene>
<evidence type="ECO:0000256" key="1">
    <source>
        <dbReference type="SAM" id="Phobius"/>
    </source>
</evidence>
<keyword evidence="1" id="KW-0812">Transmembrane</keyword>
<dbReference type="PANTHER" id="PTHR46593">
    <property type="entry name" value="TRANSMEMBRANE PROTEIN 64"/>
    <property type="match status" value="1"/>
</dbReference>
<sequence length="337" mass="37894">MNRIKENLNHLGEDIKEKVTHIHADEAREFLIGGTSRMDQVFLSHQTGGGDGECNIDVCNNELEKSHSEHRTKTAHENHDVHEKKGPNCYQVTLSSIVIISLTCFLLVVCREYIKNLLLWMENLDLISSFVIFTLLYIIVSFPMAWGVILLMIACGYLYGLVYGPIVVEVCSAIGVAVAHVSMKKFCRSFIIRKFYNDSMTAVISVVDGKHGFKVVALTRLTPLTDISLMSYVSASTLGMLPTAILNCYMGTTLRSMNDILTDETNQATGWIVLVIQILFTIALMYFVVRKARVELKKTVEDDDKHLSNKGIPEVIIHREATRMNGFIDRSRKKSGD</sequence>
<proteinExistence type="predicted"/>
<keyword evidence="1" id="KW-0472">Membrane</keyword>
<evidence type="ECO:0000313" key="3">
    <source>
        <dbReference type="Proteomes" id="UP001164746"/>
    </source>
</evidence>
<feature type="transmembrane region" description="Helical" evidence="1">
    <location>
        <begin position="165"/>
        <end position="183"/>
    </location>
</feature>
<keyword evidence="3" id="KW-1185">Reference proteome</keyword>
<evidence type="ECO:0000313" key="2">
    <source>
        <dbReference type="EMBL" id="WAR12133.1"/>
    </source>
</evidence>
<keyword evidence="1" id="KW-1133">Transmembrane helix</keyword>
<feature type="transmembrane region" description="Helical" evidence="1">
    <location>
        <begin position="270"/>
        <end position="289"/>
    </location>
</feature>
<dbReference type="PANTHER" id="PTHR46593:SF1">
    <property type="entry name" value="TRANSMEMBRANE PROTEIN 64"/>
    <property type="match status" value="1"/>
</dbReference>